<reference evidence="1 2" key="1">
    <citation type="submission" date="2023-09" db="EMBL/GenBank/DDBJ databases">
        <title>Analysis of phage genome (vB_Yru_GN1) of the bacterium (Yersinia ruckeri).</title>
        <authorList>
            <person name="Ganjoor M.S."/>
            <person name="Bouzari M."/>
            <person name="Soleimani-Delfan A."/>
        </authorList>
    </citation>
    <scope>NUCLEOTIDE SEQUENCE [LARGE SCALE GENOMIC DNA]</scope>
    <source>
        <strain evidence="2">vB_Yru_GN1</strain>
    </source>
</reference>
<evidence type="ECO:0000313" key="1">
    <source>
        <dbReference type="EMBL" id="BES79849.1"/>
    </source>
</evidence>
<protein>
    <submittedName>
        <fullName evidence="1">Uncharacterized protein</fullName>
    </submittedName>
</protein>
<dbReference type="Proteomes" id="UP001304813">
    <property type="component" value="Segment"/>
</dbReference>
<accession>A0AA86JCR6</accession>
<keyword evidence="2" id="KW-1185">Reference proteome</keyword>
<name>A0AA86JCR6_9CAUD</name>
<dbReference type="EMBL" id="LC779065">
    <property type="protein sequence ID" value="BES79849.1"/>
    <property type="molecule type" value="Genomic_DNA"/>
</dbReference>
<evidence type="ECO:0000313" key="2">
    <source>
        <dbReference type="Proteomes" id="UP001304813"/>
    </source>
</evidence>
<organism evidence="1 2">
    <name type="scientific">Yersinia phage vB_Yru_GN1</name>
    <dbReference type="NCBI Taxonomy" id="3074381"/>
    <lineage>
        <taxon>Viruses</taxon>
        <taxon>Duplodnaviria</taxon>
        <taxon>Heunggongvirae</taxon>
        <taxon>Uroviricota</taxon>
        <taxon>Caudoviricetes</taxon>
        <taxon>Caudoviricetes incertae sedis</taxon>
        <taxon>Sepahanvirus</taxon>
        <taxon>Sepahanvirus vB-Yru-GN1</taxon>
    </lineage>
</organism>
<sequence>MGSQQTYHKCPGCNHMITDLAFSNSRLDYDCPQCGEYKISQFSIVKRKTEEASDDLSKLSLK</sequence>
<proteinExistence type="predicted"/>